<dbReference type="RefSeq" id="WP_008065524.1">
    <property type="nucleotide sequence ID" value="NZ_AQWK01000001.1"/>
</dbReference>
<evidence type="ECO:0000256" key="1">
    <source>
        <dbReference type="SAM" id="Phobius"/>
    </source>
</evidence>
<keyword evidence="3" id="KW-1185">Reference proteome</keyword>
<dbReference type="OrthoDB" id="1495896at2"/>
<feature type="transmembrane region" description="Helical" evidence="1">
    <location>
        <begin position="30"/>
        <end position="53"/>
    </location>
</feature>
<dbReference type="HOGENOM" id="CLU_111458_2_0_5"/>
<comment type="caution">
    <text evidence="2">The sequence shown here is derived from an EMBL/GenBank/DDBJ whole genome shotgun (WGS) entry which is preliminary data.</text>
</comment>
<dbReference type="PIRSF" id="PIRSF011386">
    <property type="entry name" value="FixH"/>
    <property type="match status" value="1"/>
</dbReference>
<name>F1Z8A8_9SPHN</name>
<dbReference type="STRING" id="983920.Y88_1179"/>
<dbReference type="InterPro" id="IPR008620">
    <property type="entry name" value="FixH"/>
</dbReference>
<accession>F1Z8A8</accession>
<dbReference type="EMBL" id="AEWJ01000037">
    <property type="protein sequence ID" value="EGD59117.1"/>
    <property type="molecule type" value="Genomic_DNA"/>
</dbReference>
<dbReference type="Proteomes" id="UP000004728">
    <property type="component" value="Unassembled WGS sequence"/>
</dbReference>
<organism evidence="2 3">
    <name type="scientific">Novosphingobium nitrogenifigens DSM 19370</name>
    <dbReference type="NCBI Taxonomy" id="983920"/>
    <lineage>
        <taxon>Bacteria</taxon>
        <taxon>Pseudomonadati</taxon>
        <taxon>Pseudomonadota</taxon>
        <taxon>Alphaproteobacteria</taxon>
        <taxon>Sphingomonadales</taxon>
        <taxon>Sphingomonadaceae</taxon>
        <taxon>Novosphingobium</taxon>
    </lineage>
</organism>
<proteinExistence type="predicted"/>
<keyword evidence="1" id="KW-1133">Transmembrane helix</keyword>
<keyword evidence="1" id="KW-0812">Transmembrane</keyword>
<gene>
    <name evidence="2" type="ORF">Y88_1179</name>
</gene>
<dbReference type="eggNOG" id="COG5456">
    <property type="taxonomic scope" value="Bacteria"/>
</dbReference>
<dbReference type="InterPro" id="IPR018037">
    <property type="entry name" value="FixH_proteobacterial"/>
</dbReference>
<reference evidence="2 3" key="1">
    <citation type="journal article" date="2012" name="J. Bacteriol.">
        <title>Draft Genome Sequence of Novosphingobium nitrogenifigens Y88T.</title>
        <authorList>
            <person name="Strabala T.J."/>
            <person name="Macdonald L."/>
            <person name="Liu V."/>
            <person name="Smit A.M."/>
        </authorList>
    </citation>
    <scope>NUCLEOTIDE SEQUENCE [LARGE SCALE GENOMIC DNA]</scope>
    <source>
        <strain evidence="2 3">DSM 19370</strain>
    </source>
</reference>
<dbReference type="InParanoid" id="F1Z8A8"/>
<dbReference type="Pfam" id="PF05751">
    <property type="entry name" value="FixH"/>
    <property type="match status" value="1"/>
</dbReference>
<dbReference type="AlphaFoldDB" id="F1Z8A8"/>
<keyword evidence="1" id="KW-0472">Membrane</keyword>
<evidence type="ECO:0000313" key="3">
    <source>
        <dbReference type="Proteomes" id="UP000004728"/>
    </source>
</evidence>
<evidence type="ECO:0000313" key="2">
    <source>
        <dbReference type="EMBL" id="EGD59117.1"/>
    </source>
</evidence>
<sequence>MTRETLAQQSRQAEQTPGARRGFRFTGWHMLTILVVFFGIVIAVNVVMARFAISTFGGEVVENSYVASQHFNSWLDEAKAERDLGWNAGIHQNGKQLEVSVIDSHGKPLGGAKVTAHVMHPLGLEADRDLTFTEQRPGTYVAPLNPGRWQVHVDVVADGHRWRTVSELAGGTGS</sequence>
<protein>
    <submittedName>
        <fullName evidence="2">Integral membrane protein linked to a cation pump-like protein</fullName>
    </submittedName>
</protein>